<evidence type="ECO:0000256" key="3">
    <source>
        <dbReference type="ARBA" id="ARBA00022448"/>
    </source>
</evidence>
<evidence type="ECO:0000256" key="1">
    <source>
        <dbReference type="ARBA" id="ARBA00004170"/>
    </source>
</evidence>
<accession>J9GSN6</accession>
<evidence type="ECO:0000256" key="8">
    <source>
        <dbReference type="ARBA" id="ARBA00023310"/>
    </source>
</evidence>
<proteinExistence type="inferred from homology"/>
<feature type="region of interest" description="Disordered" evidence="9">
    <location>
        <begin position="222"/>
        <end position="253"/>
    </location>
</feature>
<dbReference type="SUPFAM" id="SSF52943">
    <property type="entry name" value="ATP synthase (F1-ATPase), gamma subunit"/>
    <property type="match status" value="1"/>
</dbReference>
<dbReference type="EMBL" id="AMCI01000007">
    <property type="protein sequence ID" value="EJX11009.1"/>
    <property type="molecule type" value="Genomic_DNA"/>
</dbReference>
<dbReference type="GO" id="GO:0045259">
    <property type="term" value="C:proton-transporting ATP synthase complex"/>
    <property type="evidence" value="ECO:0007669"/>
    <property type="project" value="UniProtKB-KW"/>
</dbReference>
<dbReference type="PRINTS" id="PR00126">
    <property type="entry name" value="ATPASEGAMMA"/>
</dbReference>
<evidence type="ECO:0000256" key="2">
    <source>
        <dbReference type="ARBA" id="ARBA00007681"/>
    </source>
</evidence>
<keyword evidence="6" id="KW-0472">Membrane</keyword>
<dbReference type="GO" id="GO:0046933">
    <property type="term" value="F:proton-transporting ATP synthase activity, rotational mechanism"/>
    <property type="evidence" value="ECO:0007669"/>
    <property type="project" value="InterPro"/>
</dbReference>
<comment type="subcellular location">
    <subcellularLocation>
        <location evidence="1">Membrane</location>
        <topology evidence="1">Peripheral membrane protein</topology>
    </subcellularLocation>
</comment>
<keyword evidence="7" id="KW-0139">CF(1)</keyword>
<evidence type="ECO:0000256" key="9">
    <source>
        <dbReference type="SAM" id="MobiDB-lite"/>
    </source>
</evidence>
<dbReference type="CDD" id="cd12151">
    <property type="entry name" value="F1-ATPase_gamma"/>
    <property type="match status" value="1"/>
</dbReference>
<evidence type="ECO:0000256" key="7">
    <source>
        <dbReference type="ARBA" id="ARBA00023196"/>
    </source>
</evidence>
<evidence type="ECO:0000313" key="10">
    <source>
        <dbReference type="EMBL" id="EJX11009.1"/>
    </source>
</evidence>
<comment type="caution">
    <text evidence="10">The sequence shown here is derived from an EMBL/GenBank/DDBJ whole genome shotgun (WGS) entry which is preliminary data.</text>
</comment>
<dbReference type="Gene3D" id="3.40.1380.10">
    <property type="match status" value="1"/>
</dbReference>
<keyword evidence="8" id="KW-0066">ATP synthesis</keyword>
<dbReference type="InterPro" id="IPR035968">
    <property type="entry name" value="ATP_synth_F1_ATPase_gsu"/>
</dbReference>
<dbReference type="InterPro" id="IPR000131">
    <property type="entry name" value="ATP_synth_F1_gsu"/>
</dbReference>
<sequence length="341" mass="37070">MVSLKEIKGRIASVGNTRKLTSAMKMVASAKLHKAQGVIENLAPYQEELQRLLGHLLQQTGGVAHSPLVRRRPVRRVAVVAFASNGSLCGGFNANVQRRLAAMVEEYRPLGVENLQVYVVGKKVADEVRKWGIRSVDSVPQPVGLEAADKCASTGERGGVLWLETLAEKPTYEGATALVQTLVDAFLRGEIDRVELLYPHFQSTASQPLVRETYLPMSPEAILSGTTSSERGAAAVSSETVRRETSSGTSSPQPMLPVADYLVEPSAPELLQELLPKVLRLKLYTVLLDSRTAEHAARTLAMQTATDNADAMLQDLTLQYHKSRQQAITNELLDIMGGSMA</sequence>
<dbReference type="HAMAP" id="MF_00815">
    <property type="entry name" value="ATP_synth_gamma_bact"/>
    <property type="match status" value="1"/>
</dbReference>
<dbReference type="AlphaFoldDB" id="J9GSN6"/>
<protein>
    <submittedName>
        <fullName evidence="10">F0F1 ATP synthase subunit gamma</fullName>
    </submittedName>
</protein>
<keyword evidence="3" id="KW-0813">Transport</keyword>
<keyword evidence="4" id="KW-0375">Hydrogen ion transport</keyword>
<organism evidence="10">
    <name type="scientific">gut metagenome</name>
    <dbReference type="NCBI Taxonomy" id="749906"/>
    <lineage>
        <taxon>unclassified sequences</taxon>
        <taxon>metagenomes</taxon>
        <taxon>organismal metagenomes</taxon>
    </lineage>
</organism>
<dbReference type="PANTHER" id="PTHR11693:SF22">
    <property type="entry name" value="ATP SYNTHASE SUBUNIT GAMMA, MITOCHONDRIAL"/>
    <property type="match status" value="1"/>
</dbReference>
<evidence type="ECO:0000256" key="4">
    <source>
        <dbReference type="ARBA" id="ARBA00022781"/>
    </source>
</evidence>
<evidence type="ECO:0000256" key="5">
    <source>
        <dbReference type="ARBA" id="ARBA00023065"/>
    </source>
</evidence>
<dbReference type="Pfam" id="PF00231">
    <property type="entry name" value="ATP-synt"/>
    <property type="match status" value="1"/>
</dbReference>
<name>J9GSN6_9ZZZZ</name>
<reference evidence="10" key="1">
    <citation type="journal article" date="2012" name="PLoS ONE">
        <title>Gene sets for utilization of primary and secondary nutrition supplies in the distal gut of endangered iberian lynx.</title>
        <authorList>
            <person name="Alcaide M."/>
            <person name="Messina E."/>
            <person name="Richter M."/>
            <person name="Bargiela R."/>
            <person name="Peplies J."/>
            <person name="Huws S.A."/>
            <person name="Newbold C.J."/>
            <person name="Golyshin P.N."/>
            <person name="Simon M.A."/>
            <person name="Lopez G."/>
            <person name="Yakimov M.M."/>
            <person name="Ferrer M."/>
        </authorList>
    </citation>
    <scope>NUCLEOTIDE SEQUENCE</scope>
</reference>
<dbReference type="PANTHER" id="PTHR11693">
    <property type="entry name" value="ATP SYNTHASE GAMMA CHAIN"/>
    <property type="match status" value="1"/>
</dbReference>
<dbReference type="Gene3D" id="1.10.287.80">
    <property type="entry name" value="ATP synthase, gamma subunit, helix hairpin domain"/>
    <property type="match status" value="2"/>
</dbReference>
<comment type="similarity">
    <text evidence="2">Belongs to the ATPase gamma chain family.</text>
</comment>
<evidence type="ECO:0000256" key="6">
    <source>
        <dbReference type="ARBA" id="ARBA00023136"/>
    </source>
</evidence>
<keyword evidence="5" id="KW-0406">Ion transport</keyword>
<gene>
    <name evidence="10" type="ORF">EVA_00283</name>
</gene>